<feature type="region of interest" description="Disordered" evidence="1">
    <location>
        <begin position="106"/>
        <end position="126"/>
    </location>
</feature>
<keyword evidence="3" id="KW-1185">Reference proteome</keyword>
<sequence>MPLFSNKFSPKKTPTRKVSTFLINKDLSPKRIEKELGPDIGSIRIRLGDQEAVFENGLWIPESGKVSGTFKENERLKKEIKRLEEENNLLKLKFEVMLDMLTQTTTEAQSQKEELEKLRNSVSSDR</sequence>
<evidence type="ECO:0000313" key="2">
    <source>
        <dbReference type="EMBL" id="KAF7391484.1"/>
    </source>
</evidence>
<accession>A0A834JRA4</accession>
<dbReference type="PANTHER" id="PTHR21533:SF19">
    <property type="entry name" value="LEUCINE-RICH PROTEIN"/>
    <property type="match status" value="1"/>
</dbReference>
<dbReference type="Pfam" id="PF14645">
    <property type="entry name" value="Chibby"/>
    <property type="match status" value="1"/>
</dbReference>
<protein>
    <recommendedName>
        <fullName evidence="4">Chibby</fullName>
    </recommendedName>
</protein>
<dbReference type="AlphaFoldDB" id="A0A834JRA4"/>
<feature type="compositionally biased region" description="Basic and acidic residues" evidence="1">
    <location>
        <begin position="110"/>
        <end position="126"/>
    </location>
</feature>
<name>A0A834JRA4_VESGE</name>
<comment type="caution">
    <text evidence="2">The sequence shown here is derived from an EMBL/GenBank/DDBJ whole genome shotgun (WGS) entry which is preliminary data.</text>
</comment>
<organism evidence="2 3">
    <name type="scientific">Vespula germanica</name>
    <name type="common">German yellow jacket</name>
    <name type="synonym">Paravespula germanica</name>
    <dbReference type="NCBI Taxonomy" id="30212"/>
    <lineage>
        <taxon>Eukaryota</taxon>
        <taxon>Metazoa</taxon>
        <taxon>Ecdysozoa</taxon>
        <taxon>Arthropoda</taxon>
        <taxon>Hexapoda</taxon>
        <taxon>Insecta</taxon>
        <taxon>Pterygota</taxon>
        <taxon>Neoptera</taxon>
        <taxon>Endopterygota</taxon>
        <taxon>Hymenoptera</taxon>
        <taxon>Apocrita</taxon>
        <taxon>Aculeata</taxon>
        <taxon>Vespoidea</taxon>
        <taxon>Vespidae</taxon>
        <taxon>Vespinae</taxon>
        <taxon>Vespula</taxon>
    </lineage>
</organism>
<dbReference type="CDD" id="cd07429">
    <property type="entry name" value="Cby_like"/>
    <property type="match status" value="1"/>
</dbReference>
<proteinExistence type="predicted"/>
<reference evidence="2" key="1">
    <citation type="journal article" date="2020" name="G3 (Bethesda)">
        <title>High-Quality Assemblies for Three Invasive Social Wasps from the &lt;i&gt;Vespula&lt;/i&gt; Genus.</title>
        <authorList>
            <person name="Harrop T.W.R."/>
            <person name="Guhlin J."/>
            <person name="McLaughlin G.M."/>
            <person name="Permina E."/>
            <person name="Stockwell P."/>
            <person name="Gilligan J."/>
            <person name="Le Lec M.F."/>
            <person name="Gruber M.A.M."/>
            <person name="Quinn O."/>
            <person name="Lovegrove M."/>
            <person name="Duncan E.J."/>
            <person name="Remnant E.J."/>
            <person name="Van Eeckhoven J."/>
            <person name="Graham B."/>
            <person name="Knapp R.A."/>
            <person name="Langford K.W."/>
            <person name="Kronenberg Z."/>
            <person name="Press M.O."/>
            <person name="Eacker S.M."/>
            <person name="Wilson-Rankin E.E."/>
            <person name="Purcell J."/>
            <person name="Lester P.J."/>
            <person name="Dearden P.K."/>
        </authorList>
    </citation>
    <scope>NUCLEOTIDE SEQUENCE</scope>
    <source>
        <strain evidence="2">Linc-1</strain>
    </source>
</reference>
<evidence type="ECO:0000313" key="3">
    <source>
        <dbReference type="Proteomes" id="UP000617340"/>
    </source>
</evidence>
<dbReference type="InterPro" id="IPR028118">
    <property type="entry name" value="Chibby_fam"/>
</dbReference>
<dbReference type="PANTHER" id="PTHR21533">
    <property type="entry name" value="LEUCINE-RICH PROTEIN"/>
    <property type="match status" value="1"/>
</dbReference>
<dbReference type="EMBL" id="JACSDZ010000011">
    <property type="protein sequence ID" value="KAF7391484.1"/>
    <property type="molecule type" value="Genomic_DNA"/>
</dbReference>
<gene>
    <name evidence="2" type="ORF">HZH68_011027</name>
</gene>
<dbReference type="Proteomes" id="UP000617340">
    <property type="component" value="Unassembled WGS sequence"/>
</dbReference>
<evidence type="ECO:0000256" key="1">
    <source>
        <dbReference type="SAM" id="MobiDB-lite"/>
    </source>
</evidence>
<evidence type="ECO:0008006" key="4">
    <source>
        <dbReference type="Google" id="ProtNLM"/>
    </source>
</evidence>